<evidence type="ECO:0000313" key="1">
    <source>
        <dbReference type="EMBL" id="GBM77128.1"/>
    </source>
</evidence>
<name>A0A4Y2IHG1_ARAVE</name>
<proteinExistence type="predicted"/>
<keyword evidence="2" id="KW-1185">Reference proteome</keyword>
<sequence length="87" mass="9821">MSAGRFEHTCQHINMAGRIDAPAKCELRRVICYFSSRKFWKTINAAVSCQTLRQLQRAIMTSGVVLTRGNVLPHSAVATQQLLEQFK</sequence>
<dbReference type="AlphaFoldDB" id="A0A4Y2IHG1"/>
<protein>
    <submittedName>
        <fullName evidence="1">Uncharacterized protein</fullName>
    </submittedName>
</protein>
<comment type="caution">
    <text evidence="1">The sequence shown here is derived from an EMBL/GenBank/DDBJ whole genome shotgun (WGS) entry which is preliminary data.</text>
</comment>
<dbReference type="Proteomes" id="UP000499080">
    <property type="component" value="Unassembled WGS sequence"/>
</dbReference>
<evidence type="ECO:0000313" key="2">
    <source>
        <dbReference type="Proteomes" id="UP000499080"/>
    </source>
</evidence>
<reference evidence="1 2" key="1">
    <citation type="journal article" date="2019" name="Sci. Rep.">
        <title>Orb-weaving spider Araneus ventricosus genome elucidates the spidroin gene catalogue.</title>
        <authorList>
            <person name="Kono N."/>
            <person name="Nakamura H."/>
            <person name="Ohtoshi R."/>
            <person name="Moran D.A.P."/>
            <person name="Shinohara A."/>
            <person name="Yoshida Y."/>
            <person name="Fujiwara M."/>
            <person name="Mori M."/>
            <person name="Tomita M."/>
            <person name="Arakawa K."/>
        </authorList>
    </citation>
    <scope>NUCLEOTIDE SEQUENCE [LARGE SCALE GENOMIC DNA]</scope>
</reference>
<gene>
    <name evidence="1" type="ORF">AVEN_114438_1</name>
</gene>
<organism evidence="1 2">
    <name type="scientific">Araneus ventricosus</name>
    <name type="common">Orbweaver spider</name>
    <name type="synonym">Epeira ventricosa</name>
    <dbReference type="NCBI Taxonomy" id="182803"/>
    <lineage>
        <taxon>Eukaryota</taxon>
        <taxon>Metazoa</taxon>
        <taxon>Ecdysozoa</taxon>
        <taxon>Arthropoda</taxon>
        <taxon>Chelicerata</taxon>
        <taxon>Arachnida</taxon>
        <taxon>Araneae</taxon>
        <taxon>Araneomorphae</taxon>
        <taxon>Entelegynae</taxon>
        <taxon>Araneoidea</taxon>
        <taxon>Araneidae</taxon>
        <taxon>Araneus</taxon>
    </lineage>
</organism>
<dbReference type="EMBL" id="BGPR01002668">
    <property type="protein sequence ID" value="GBM77128.1"/>
    <property type="molecule type" value="Genomic_DNA"/>
</dbReference>
<accession>A0A4Y2IHG1</accession>